<evidence type="ECO:0000313" key="2">
    <source>
        <dbReference type="EMBL" id="AIG63114.2"/>
    </source>
</evidence>
<dbReference type="EMBL" id="KU738904">
    <property type="protein sequence ID" value="AMN16421.2"/>
    <property type="molecule type" value="Genomic_DNA"/>
</dbReference>
<dbReference type="EMBL" id="KJ909666">
    <property type="protein sequence ID" value="AIG63114.2"/>
    <property type="molecule type" value="Genomic_DNA"/>
</dbReference>
<dbReference type="InterPro" id="IPR009261">
    <property type="entry name" value="AcMNPV_AC78"/>
</dbReference>
<accession>A0A075TT18</accession>
<dbReference type="EMBL" id="KU738897">
    <property type="protein sequence ID" value="AMN15455.2"/>
    <property type="molecule type" value="Genomic_DNA"/>
</dbReference>
<protein>
    <submittedName>
        <fullName evidence="2">ORF73</fullName>
    </submittedName>
</protein>
<sequence length="114" mass="13248">MFRNMNLDIPYDRLGVNDKVDYIPLKLAISDFNVDAADLGNNTDDSSTKSILGHNDLTSYRSNYQKRNNSTWIGNILLISLLAVFCVMVLLYALYYFVILRERRKSIVRQPYYV</sequence>
<keyword evidence="1" id="KW-0812">Transmembrane</keyword>
<evidence type="ECO:0000256" key="1">
    <source>
        <dbReference type="SAM" id="Phobius"/>
    </source>
</evidence>
<evidence type="ECO:0000313" key="3">
    <source>
        <dbReference type="EMBL" id="AMN15455.2"/>
    </source>
</evidence>
<evidence type="ECO:0000313" key="6">
    <source>
        <dbReference type="EMBL" id="AMN15869.2"/>
    </source>
</evidence>
<dbReference type="Pfam" id="PF06024">
    <property type="entry name" value="Orf78"/>
    <property type="match status" value="1"/>
</dbReference>
<dbReference type="EMBL" id="KU738903">
    <property type="protein sequence ID" value="AMN16282.2"/>
    <property type="molecule type" value="Genomic_DNA"/>
</dbReference>
<feature type="transmembrane region" description="Helical" evidence="1">
    <location>
        <begin position="72"/>
        <end position="99"/>
    </location>
</feature>
<reference evidence="2" key="1">
    <citation type="journal article" date="2015" name="Genome Announc.">
        <title>Complete Genome Sequences of Helicoverpa armigera Single Nucleopolyhedrovirus Strains AC53 and H25EA1 from Australia.</title>
        <authorList>
            <person name="Noune C."/>
            <person name="Hauxwell C."/>
        </authorList>
    </citation>
    <scope>NUCLEOTIDE SEQUENCE</scope>
    <source>
        <strain evidence="2">AC53</strain>
    </source>
</reference>
<evidence type="ECO:0000313" key="7">
    <source>
        <dbReference type="EMBL" id="AMN16007.2"/>
    </source>
</evidence>
<evidence type="ECO:0000313" key="5">
    <source>
        <dbReference type="EMBL" id="AMN15731.2"/>
    </source>
</evidence>
<proteinExistence type="predicted"/>
<dbReference type="EMBL" id="KU738901">
    <property type="protein sequence ID" value="AMN16007.2"/>
    <property type="molecule type" value="Genomic_DNA"/>
</dbReference>
<evidence type="ECO:0000313" key="9">
    <source>
        <dbReference type="EMBL" id="AMN16282.2"/>
    </source>
</evidence>
<dbReference type="EMBL" id="KU738899">
    <property type="protein sequence ID" value="AMN15731.2"/>
    <property type="molecule type" value="Genomic_DNA"/>
</dbReference>
<keyword evidence="1" id="KW-0472">Membrane</keyword>
<dbReference type="EMBL" id="KU738902">
    <property type="protein sequence ID" value="AMN16145.2"/>
    <property type="molecule type" value="Genomic_DNA"/>
</dbReference>
<reference evidence="3" key="2">
    <citation type="journal article" date="2016" name="Genome Announc.">
        <title>Complete Genome Sequences of Seven Helicoverpa armigera SNPV-AC53-Derived Strains.</title>
        <authorList>
            <person name="Noune C."/>
            <person name="Hauxwell C."/>
        </authorList>
    </citation>
    <scope>NUCLEOTIDE SEQUENCE</scope>
    <source>
        <strain evidence="3">AC53C3</strain>
        <strain evidence="4">AC53C5</strain>
        <strain evidence="5">AC53C6</strain>
        <strain evidence="6">AC53C9</strain>
        <strain evidence="7">AC53T2</strain>
        <strain evidence="10">AC53T5</strain>
    </source>
</reference>
<evidence type="ECO:0000313" key="8">
    <source>
        <dbReference type="EMBL" id="AMN16145.2"/>
    </source>
</evidence>
<dbReference type="EMBL" id="KU738900">
    <property type="protein sequence ID" value="AMN15869.2"/>
    <property type="molecule type" value="Genomic_DNA"/>
</dbReference>
<organism evidence="2">
    <name type="scientific">Helicoverpa SNPV AC53</name>
    <dbReference type="NCBI Taxonomy" id="1569367"/>
    <lineage>
        <taxon>Viruses</taxon>
        <taxon>Viruses incertae sedis</taxon>
        <taxon>Naldaviricetes</taxon>
        <taxon>Lefavirales</taxon>
        <taxon>Baculoviridae</taxon>
        <taxon>Alphabaculovirus</taxon>
        <taxon>Alphabaculovirus helarmigerae</taxon>
    </lineage>
</organism>
<evidence type="ECO:0000313" key="4">
    <source>
        <dbReference type="EMBL" id="AMN15593.2"/>
    </source>
</evidence>
<name>A0A075TT18_9ABAC</name>
<reference evidence="2" key="3">
    <citation type="submission" date="2016-08" db="EMBL/GenBank/DDBJ databases">
        <authorList>
            <person name="Seilhamer J.J."/>
        </authorList>
    </citation>
    <scope>NUCLEOTIDE SEQUENCE</scope>
    <source>
        <strain evidence="2">AC53</strain>
        <strain evidence="8">AC53T4.1</strain>
        <strain evidence="9">AC53T4.2</strain>
    </source>
</reference>
<dbReference type="EMBL" id="KU738898">
    <property type="protein sequence ID" value="AMN15593.2"/>
    <property type="molecule type" value="Genomic_DNA"/>
</dbReference>
<evidence type="ECO:0000313" key="10">
    <source>
        <dbReference type="EMBL" id="AMN16421.2"/>
    </source>
</evidence>
<keyword evidence="1" id="KW-1133">Transmembrane helix</keyword>
<gene>
    <name evidence="2" type="ORF">HaSNPV-AC53_073</name>
</gene>